<evidence type="ECO:0000256" key="3">
    <source>
        <dbReference type="ARBA" id="ARBA00022679"/>
    </source>
</evidence>
<evidence type="ECO:0000313" key="12">
    <source>
        <dbReference type="Proteomes" id="UP000308230"/>
    </source>
</evidence>
<evidence type="ECO:0000313" key="11">
    <source>
        <dbReference type="EMBL" id="TLS39342.1"/>
    </source>
</evidence>
<feature type="domain" description="DNA polymerase III delta N-terminal" evidence="9">
    <location>
        <begin position="20"/>
        <end position="145"/>
    </location>
</feature>
<evidence type="ECO:0000259" key="9">
    <source>
        <dbReference type="Pfam" id="PF06144"/>
    </source>
</evidence>
<feature type="domain" description="DNA polymerase III delta subunit-like C-terminal" evidence="10">
    <location>
        <begin position="218"/>
        <end position="337"/>
    </location>
</feature>
<accession>A0A5R9F6G7</accession>
<comment type="similarity">
    <text evidence="7">Belongs to the DNA polymerase HolA subunit family.</text>
</comment>
<dbReference type="GO" id="GO:0003887">
    <property type="term" value="F:DNA-directed DNA polymerase activity"/>
    <property type="evidence" value="ECO:0007669"/>
    <property type="project" value="UniProtKB-KW"/>
</dbReference>
<gene>
    <name evidence="11" type="primary">holA</name>
    <name evidence="11" type="ORF">FCL54_03290</name>
</gene>
<dbReference type="PANTHER" id="PTHR34388:SF1">
    <property type="entry name" value="DNA POLYMERASE III SUBUNIT DELTA"/>
    <property type="match status" value="1"/>
</dbReference>
<evidence type="ECO:0000256" key="6">
    <source>
        <dbReference type="ARBA" id="ARBA00022932"/>
    </source>
</evidence>
<organism evidence="11 12">
    <name type="scientific">Exobacillus caeni</name>
    <dbReference type="NCBI Taxonomy" id="2574798"/>
    <lineage>
        <taxon>Bacteria</taxon>
        <taxon>Bacillati</taxon>
        <taxon>Bacillota</taxon>
        <taxon>Bacilli</taxon>
        <taxon>Bacillales</taxon>
        <taxon>Guptibacillaceae</taxon>
        <taxon>Exobacillus</taxon>
    </lineage>
</organism>
<proteinExistence type="inferred from homology"/>
<comment type="caution">
    <text evidence="11">The sequence shown here is derived from an EMBL/GenBank/DDBJ whole genome shotgun (WGS) entry which is preliminary data.</text>
</comment>
<dbReference type="EC" id="2.7.7.7" evidence="1"/>
<keyword evidence="6" id="KW-0239">DNA-directed DNA polymerase</keyword>
<keyword evidence="3 11" id="KW-0808">Transferase</keyword>
<dbReference type="PANTHER" id="PTHR34388">
    <property type="entry name" value="DNA POLYMERASE III SUBUNIT DELTA"/>
    <property type="match status" value="1"/>
</dbReference>
<protein>
    <recommendedName>
        <fullName evidence="2">DNA polymerase III subunit delta</fullName>
        <ecNumber evidence="1">2.7.7.7</ecNumber>
    </recommendedName>
</protein>
<dbReference type="Proteomes" id="UP000308230">
    <property type="component" value="Unassembled WGS sequence"/>
</dbReference>
<evidence type="ECO:0000256" key="7">
    <source>
        <dbReference type="ARBA" id="ARBA00034754"/>
    </source>
</evidence>
<dbReference type="GO" id="GO:0003677">
    <property type="term" value="F:DNA binding"/>
    <property type="evidence" value="ECO:0007669"/>
    <property type="project" value="InterPro"/>
</dbReference>
<keyword evidence="12" id="KW-1185">Reference proteome</keyword>
<dbReference type="Gene3D" id="1.20.272.10">
    <property type="match status" value="1"/>
</dbReference>
<dbReference type="InterPro" id="IPR008921">
    <property type="entry name" value="DNA_pol3_clamp-load_cplx_C"/>
</dbReference>
<dbReference type="EMBL" id="SWLG01000001">
    <property type="protein sequence ID" value="TLS39342.1"/>
    <property type="molecule type" value="Genomic_DNA"/>
</dbReference>
<dbReference type="RefSeq" id="WP_138123093.1">
    <property type="nucleotide sequence ID" value="NZ_SWLG01000001.1"/>
</dbReference>
<evidence type="ECO:0000256" key="8">
    <source>
        <dbReference type="ARBA" id="ARBA00049244"/>
    </source>
</evidence>
<evidence type="ECO:0000256" key="1">
    <source>
        <dbReference type="ARBA" id="ARBA00012417"/>
    </source>
</evidence>
<evidence type="ECO:0000259" key="10">
    <source>
        <dbReference type="Pfam" id="PF21694"/>
    </source>
</evidence>
<sequence>MLSIADVKKNLKQGKINGIYVVYGTESFLSDEIQKEIVKKVLSDDEKEFNLSVYDLNEVPIDIAVEDAETLPFMGEKRVVILRNPVFLTGLKDKSKVEHDLHIFERYVQNPSESSVMIINAPYEKLDERKKIVKLLKKNAAYVEAAGLNNSSIEGWLDQRAKELGVEITGDGKGKLLQLSGSNMMILNSEIDKMALYVGDQGIIDEEVVTLLVARTLENDIFTLVDKIVRREMDDAFRILYDLLKVNEEPIKILALIGRQFRIIYQVKELSRRGYGQKQIASALKLHPYAVKIAMQQSSSFEENTLLTIQEKIADADYEMKTGAMDKRLLLELLLTRIKS</sequence>
<evidence type="ECO:0000256" key="4">
    <source>
        <dbReference type="ARBA" id="ARBA00022695"/>
    </source>
</evidence>
<keyword evidence="5" id="KW-0235">DNA replication</keyword>
<name>A0A5R9F6G7_9BACL</name>
<comment type="catalytic activity">
    <reaction evidence="8">
        <text>DNA(n) + a 2'-deoxyribonucleoside 5'-triphosphate = DNA(n+1) + diphosphate</text>
        <dbReference type="Rhea" id="RHEA:22508"/>
        <dbReference type="Rhea" id="RHEA-COMP:17339"/>
        <dbReference type="Rhea" id="RHEA-COMP:17340"/>
        <dbReference type="ChEBI" id="CHEBI:33019"/>
        <dbReference type="ChEBI" id="CHEBI:61560"/>
        <dbReference type="ChEBI" id="CHEBI:173112"/>
        <dbReference type="EC" id="2.7.7.7"/>
    </reaction>
</comment>
<dbReference type="Pfam" id="PF21694">
    <property type="entry name" value="DNA_pol3_delta_C"/>
    <property type="match status" value="1"/>
</dbReference>
<dbReference type="Gene3D" id="1.10.8.60">
    <property type="match status" value="1"/>
</dbReference>
<dbReference type="GO" id="GO:0006261">
    <property type="term" value="P:DNA-templated DNA replication"/>
    <property type="evidence" value="ECO:0007669"/>
    <property type="project" value="TreeGrafter"/>
</dbReference>
<dbReference type="InterPro" id="IPR048466">
    <property type="entry name" value="DNA_pol3_delta-like_C"/>
</dbReference>
<dbReference type="AlphaFoldDB" id="A0A5R9F6G7"/>
<dbReference type="GO" id="GO:0009360">
    <property type="term" value="C:DNA polymerase III complex"/>
    <property type="evidence" value="ECO:0007669"/>
    <property type="project" value="InterPro"/>
</dbReference>
<evidence type="ECO:0000256" key="5">
    <source>
        <dbReference type="ARBA" id="ARBA00022705"/>
    </source>
</evidence>
<reference evidence="11 12" key="1">
    <citation type="submission" date="2019-04" db="EMBL/GenBank/DDBJ databases">
        <title>Bacillus caeni sp. nov., a bacterium isolated from mangrove sediment.</title>
        <authorList>
            <person name="Huang H."/>
            <person name="Mo K."/>
            <person name="Hu Y."/>
        </authorList>
    </citation>
    <scope>NUCLEOTIDE SEQUENCE [LARGE SCALE GENOMIC DNA]</scope>
    <source>
        <strain evidence="11 12">HB172195</strain>
    </source>
</reference>
<dbReference type="InterPro" id="IPR005790">
    <property type="entry name" value="DNA_polIII_delta"/>
</dbReference>
<dbReference type="InterPro" id="IPR027417">
    <property type="entry name" value="P-loop_NTPase"/>
</dbReference>
<keyword evidence="4 11" id="KW-0548">Nucleotidyltransferase</keyword>
<dbReference type="SUPFAM" id="SSF48019">
    <property type="entry name" value="post-AAA+ oligomerization domain-like"/>
    <property type="match status" value="1"/>
</dbReference>
<dbReference type="Pfam" id="PF06144">
    <property type="entry name" value="DNA_pol3_delta"/>
    <property type="match status" value="1"/>
</dbReference>
<dbReference type="InterPro" id="IPR010372">
    <property type="entry name" value="DNA_pol3_delta_N"/>
</dbReference>
<dbReference type="OrthoDB" id="9775929at2"/>
<dbReference type="NCBIfam" id="TIGR01128">
    <property type="entry name" value="holA"/>
    <property type="match status" value="1"/>
</dbReference>
<evidence type="ECO:0000256" key="2">
    <source>
        <dbReference type="ARBA" id="ARBA00017703"/>
    </source>
</evidence>
<dbReference type="SUPFAM" id="SSF52540">
    <property type="entry name" value="P-loop containing nucleoside triphosphate hydrolases"/>
    <property type="match status" value="1"/>
</dbReference>
<dbReference type="Gene3D" id="3.40.50.300">
    <property type="entry name" value="P-loop containing nucleotide triphosphate hydrolases"/>
    <property type="match status" value="1"/>
</dbReference>